<gene>
    <name evidence="1" type="ORF">A2W18_00505</name>
</gene>
<reference evidence="1 2" key="1">
    <citation type="journal article" date="2016" name="Nat. Commun.">
        <title>Thousands of microbial genomes shed light on interconnected biogeochemical processes in an aquifer system.</title>
        <authorList>
            <person name="Anantharaman K."/>
            <person name="Brown C.T."/>
            <person name="Hug L.A."/>
            <person name="Sharon I."/>
            <person name="Castelle C.J."/>
            <person name="Probst A.J."/>
            <person name="Thomas B.C."/>
            <person name="Singh A."/>
            <person name="Wilkins M.J."/>
            <person name="Karaoz U."/>
            <person name="Brodie E.L."/>
            <person name="Williams K.H."/>
            <person name="Hubbard S.S."/>
            <person name="Banfield J.F."/>
        </authorList>
    </citation>
    <scope>NUCLEOTIDE SEQUENCE [LARGE SCALE GENOMIC DNA]</scope>
</reference>
<proteinExistence type="predicted"/>
<protein>
    <recommendedName>
        <fullName evidence="3">YHYH domain-containing protein</fullName>
    </recommendedName>
</protein>
<dbReference type="Proteomes" id="UP000179076">
    <property type="component" value="Unassembled WGS sequence"/>
</dbReference>
<dbReference type="AlphaFoldDB" id="A0A1F6VA98"/>
<organism evidence="1 2">
    <name type="scientific">Candidatus Muproteobacteria bacterium RBG_16_60_9</name>
    <dbReference type="NCBI Taxonomy" id="1817755"/>
    <lineage>
        <taxon>Bacteria</taxon>
        <taxon>Pseudomonadati</taxon>
        <taxon>Pseudomonadota</taxon>
        <taxon>Candidatus Muproteobacteria</taxon>
    </lineage>
</organism>
<dbReference type="EMBL" id="MFSP01000086">
    <property type="protein sequence ID" value="OGI66484.1"/>
    <property type="molecule type" value="Genomic_DNA"/>
</dbReference>
<name>A0A1F6VA98_9PROT</name>
<evidence type="ECO:0008006" key="3">
    <source>
        <dbReference type="Google" id="ProtNLM"/>
    </source>
</evidence>
<evidence type="ECO:0000313" key="1">
    <source>
        <dbReference type="EMBL" id="OGI66484.1"/>
    </source>
</evidence>
<accession>A0A1F6VA98</accession>
<evidence type="ECO:0000313" key="2">
    <source>
        <dbReference type="Proteomes" id="UP000179076"/>
    </source>
</evidence>
<sequence>MVAFSAVAHDGARDSYGCHSNVAHGTYHCHSGPLAQRQFRSREAMMQAFVEAERQARPKPSLVPSRYRE</sequence>
<comment type="caution">
    <text evidence="1">The sequence shown here is derived from an EMBL/GenBank/DDBJ whole genome shotgun (WGS) entry which is preliminary data.</text>
</comment>